<evidence type="ECO:0000259" key="3">
    <source>
        <dbReference type="Pfam" id="PF20943"/>
    </source>
</evidence>
<dbReference type="Gene3D" id="2.60.120.1370">
    <property type="match status" value="1"/>
</dbReference>
<proteinExistence type="predicted"/>
<keyword evidence="1" id="KW-0732">Signal</keyword>
<dbReference type="Pfam" id="PF20943">
    <property type="entry name" value="DUF4785_3rd"/>
    <property type="match status" value="1"/>
</dbReference>
<gene>
    <name evidence="4" type="ORF">ACFODZ_10475</name>
</gene>
<dbReference type="Gene3D" id="2.60.40.3870">
    <property type="entry name" value="Uncharacterised protein PF16024, DUF4785"/>
    <property type="match status" value="1"/>
</dbReference>
<feature type="domain" description="DUF4785" evidence="3">
    <location>
        <begin position="292"/>
        <end position="387"/>
    </location>
</feature>
<dbReference type="RefSeq" id="WP_157892725.1">
    <property type="nucleotide sequence ID" value="NZ_JBHRTS010000005.1"/>
</dbReference>
<comment type="caution">
    <text evidence="4">The sequence shown here is derived from an EMBL/GenBank/DDBJ whole genome shotgun (WGS) entry which is preliminary data.</text>
</comment>
<feature type="signal peptide" evidence="1">
    <location>
        <begin position="1"/>
        <end position="20"/>
    </location>
</feature>
<sequence>MKNHTCHVSAMLLLSLTASAELRWLETPAAHELMSHTEKTTLINKSQDPVVFNQSLLGEDMPTYRNQGHQAESKEYWLDVNAGELAKGVELPVTADLAVIRISPLAGNAQQKSIAPGQVQLSQLGKAVAAEVFVTGEQLKATGMPASDQTVALKVPVIPGLLNLKMSGLGQSAGYVIHVLEPHSEQVMTLSTSHKAFASGQDVVVRASLSGTQKNQPMQIQGYITQPNGEPVANLNFKADQSGQYQAVVSGLQGQSLANGLWEIHSVSEAMIKGQKVLRDVSTAFAVNLPSARFNGELKMDQQLIRLGIDNAMPARYGISAVLAGYNSAGEKQPIALLMSAQWLDAGKASLAFEWPADLVSESGLQGPFVVEQLSLKNQSVLAPVQTVAAGFVVADLTKELKDMR</sequence>
<keyword evidence="5" id="KW-1185">Reference proteome</keyword>
<protein>
    <submittedName>
        <fullName evidence="4">DUF4785 domain-containing protein</fullName>
    </submittedName>
</protein>
<feature type="chain" id="PRO_5047184720" evidence="1">
    <location>
        <begin position="21"/>
        <end position="405"/>
    </location>
</feature>
<evidence type="ECO:0000256" key="1">
    <source>
        <dbReference type="SAM" id="SignalP"/>
    </source>
</evidence>
<feature type="domain" description="DUF4785" evidence="2">
    <location>
        <begin position="46"/>
        <end position="181"/>
    </location>
</feature>
<dbReference type="Proteomes" id="UP001595533">
    <property type="component" value="Unassembled WGS sequence"/>
</dbReference>
<name>A0ABV7JC15_9GAMM</name>
<dbReference type="EMBL" id="JBHRTS010000005">
    <property type="protein sequence ID" value="MFC3194662.1"/>
    <property type="molecule type" value="Genomic_DNA"/>
</dbReference>
<evidence type="ECO:0000259" key="2">
    <source>
        <dbReference type="Pfam" id="PF16024"/>
    </source>
</evidence>
<evidence type="ECO:0000313" key="5">
    <source>
        <dbReference type="Proteomes" id="UP001595533"/>
    </source>
</evidence>
<evidence type="ECO:0000313" key="4">
    <source>
        <dbReference type="EMBL" id="MFC3194662.1"/>
    </source>
</evidence>
<accession>A0ABV7JC15</accession>
<dbReference type="Pfam" id="PF16024">
    <property type="entry name" value="DUF4785_1st"/>
    <property type="match status" value="1"/>
</dbReference>
<dbReference type="InterPro" id="IPR048295">
    <property type="entry name" value="DUF4785_C"/>
</dbReference>
<dbReference type="InterPro" id="IPR031979">
    <property type="entry name" value="DUF4785_N"/>
</dbReference>
<reference evidence="5" key="1">
    <citation type="journal article" date="2019" name="Int. J. Syst. Evol. Microbiol.">
        <title>The Global Catalogue of Microorganisms (GCM) 10K type strain sequencing project: providing services to taxonomists for standard genome sequencing and annotation.</title>
        <authorList>
            <consortium name="The Broad Institute Genomics Platform"/>
            <consortium name="The Broad Institute Genome Sequencing Center for Infectious Disease"/>
            <person name="Wu L."/>
            <person name="Ma J."/>
        </authorList>
    </citation>
    <scope>NUCLEOTIDE SEQUENCE [LARGE SCALE GENOMIC DNA]</scope>
    <source>
        <strain evidence="5">KCTC 42953</strain>
    </source>
</reference>
<organism evidence="4 5">
    <name type="scientific">Marinicella sediminis</name>
    <dbReference type="NCBI Taxonomy" id="1792834"/>
    <lineage>
        <taxon>Bacteria</taxon>
        <taxon>Pseudomonadati</taxon>
        <taxon>Pseudomonadota</taxon>
        <taxon>Gammaproteobacteria</taxon>
        <taxon>Lysobacterales</taxon>
        <taxon>Marinicellaceae</taxon>
        <taxon>Marinicella</taxon>
    </lineage>
</organism>